<reference evidence="1 2" key="1">
    <citation type="journal article" date="2013" name="Genome Announc.">
        <title>Complete Genome Sequence of Mycobacterium massiliense Clinical Strain Asan 50594, Belonging to the Type II Genotype.</title>
        <authorList>
            <person name="Kim B.J."/>
            <person name="Kim B.R."/>
            <person name="Hong S.H."/>
            <person name="Seok S.H."/>
            <person name="Kook Y.H."/>
            <person name="Kim B.J."/>
        </authorList>
    </citation>
    <scope>NUCLEOTIDE SEQUENCE [LARGE SCALE GENOMIC DNA]</scope>
    <source>
        <strain evidence="1 2">50594</strain>
    </source>
</reference>
<sequence>MTKGRTHTATGFLILEASRYRYGLAGEDGLRPVDGLRIVGQRANRPAKLARDQIAVKVAITIDDAEFSPITATLALTLDPSRVIHPVVEDLEPSE</sequence>
<gene>
    <name evidence="1" type="ORF">MASS_0801</name>
</gene>
<dbReference type="EMBL" id="CP004374">
    <property type="protein sequence ID" value="AGM27403.1"/>
    <property type="molecule type" value="Genomic_DNA"/>
</dbReference>
<dbReference type="Proteomes" id="UP000013961">
    <property type="component" value="Chromosome"/>
</dbReference>
<protein>
    <submittedName>
        <fullName evidence="1">Uncharacterized protein</fullName>
    </submittedName>
</protein>
<evidence type="ECO:0000313" key="2">
    <source>
        <dbReference type="Proteomes" id="UP000013961"/>
    </source>
</evidence>
<dbReference type="KEGG" id="mabb:MASS_0801"/>
<proteinExistence type="predicted"/>
<accession>A0AB33A6K3</accession>
<dbReference type="AlphaFoldDB" id="A0AB33A6K3"/>
<evidence type="ECO:0000313" key="1">
    <source>
        <dbReference type="EMBL" id="AGM27403.1"/>
    </source>
</evidence>
<dbReference type="RefSeq" id="WP_016341883.1">
    <property type="nucleotide sequence ID" value="NC_021282.1"/>
</dbReference>
<name>A0AB33A6K3_9MYCO</name>
<organism evidence="1 2">
    <name type="scientific">Mycobacteroides abscessus subsp. bolletii 50594</name>
    <dbReference type="NCBI Taxonomy" id="1303024"/>
    <lineage>
        <taxon>Bacteria</taxon>
        <taxon>Bacillati</taxon>
        <taxon>Actinomycetota</taxon>
        <taxon>Actinomycetes</taxon>
        <taxon>Mycobacteriales</taxon>
        <taxon>Mycobacteriaceae</taxon>
        <taxon>Mycobacteroides</taxon>
        <taxon>Mycobacteroides abscessus</taxon>
    </lineage>
</organism>